<evidence type="ECO:0000313" key="3">
    <source>
        <dbReference type="Proteomes" id="UP000214646"/>
    </source>
</evidence>
<name>A0A225DSR0_9BACT</name>
<evidence type="ECO:0000256" key="1">
    <source>
        <dbReference type="SAM" id="MobiDB-lite"/>
    </source>
</evidence>
<organism evidence="2 3">
    <name type="scientific">Fimbriiglobus ruber</name>
    <dbReference type="NCBI Taxonomy" id="1908690"/>
    <lineage>
        <taxon>Bacteria</taxon>
        <taxon>Pseudomonadati</taxon>
        <taxon>Planctomycetota</taxon>
        <taxon>Planctomycetia</taxon>
        <taxon>Gemmatales</taxon>
        <taxon>Gemmataceae</taxon>
        <taxon>Fimbriiglobus</taxon>
    </lineage>
</organism>
<protein>
    <submittedName>
        <fullName evidence="2">Uncharacterized protein</fullName>
    </submittedName>
</protein>
<gene>
    <name evidence="2" type="ORF">FRUB_05158</name>
</gene>
<sequence length="42" mass="4416">MSITLGSPGDHTRGAGQVPSHRLCQPSEMVGNGKRSSLNVRP</sequence>
<reference evidence="3" key="1">
    <citation type="submission" date="2017-06" db="EMBL/GenBank/DDBJ databases">
        <title>Genome analysis of Fimbriiglobus ruber SP5, the first member of the order Planctomycetales with confirmed chitinolytic capability.</title>
        <authorList>
            <person name="Ravin N.V."/>
            <person name="Rakitin A.L."/>
            <person name="Ivanova A.A."/>
            <person name="Beletsky A.V."/>
            <person name="Kulichevskaya I.S."/>
            <person name="Mardanov A.V."/>
            <person name="Dedysh S.N."/>
        </authorList>
    </citation>
    <scope>NUCLEOTIDE SEQUENCE [LARGE SCALE GENOMIC DNA]</scope>
    <source>
        <strain evidence="3">SP5</strain>
    </source>
</reference>
<feature type="region of interest" description="Disordered" evidence="1">
    <location>
        <begin position="1"/>
        <end position="42"/>
    </location>
</feature>
<dbReference type="Proteomes" id="UP000214646">
    <property type="component" value="Unassembled WGS sequence"/>
</dbReference>
<accession>A0A225DSR0</accession>
<dbReference type="EMBL" id="NIDE01000008">
    <property type="protein sequence ID" value="OWK40239.1"/>
    <property type="molecule type" value="Genomic_DNA"/>
</dbReference>
<proteinExistence type="predicted"/>
<comment type="caution">
    <text evidence="2">The sequence shown here is derived from an EMBL/GenBank/DDBJ whole genome shotgun (WGS) entry which is preliminary data.</text>
</comment>
<evidence type="ECO:0000313" key="2">
    <source>
        <dbReference type="EMBL" id="OWK40239.1"/>
    </source>
</evidence>
<keyword evidence="3" id="KW-1185">Reference proteome</keyword>
<dbReference type="AlphaFoldDB" id="A0A225DSR0"/>